<evidence type="ECO:0000313" key="1">
    <source>
        <dbReference type="EMBL" id="OMO56791.1"/>
    </source>
</evidence>
<sequence length="43" mass="4740">MADTNTQVNGIVDPSCKAESWVGGMYESEKSSSQQRTKKGKEF</sequence>
<dbReference type="Gramene" id="OMO56791">
    <property type="protein sequence ID" value="OMO56791"/>
    <property type="gene ID" value="CCACVL1_26255"/>
</dbReference>
<dbReference type="Proteomes" id="UP000188268">
    <property type="component" value="Unassembled WGS sequence"/>
</dbReference>
<evidence type="ECO:0000313" key="2">
    <source>
        <dbReference type="Proteomes" id="UP000188268"/>
    </source>
</evidence>
<organism evidence="1 2">
    <name type="scientific">Corchorus capsularis</name>
    <name type="common">Jute</name>
    <dbReference type="NCBI Taxonomy" id="210143"/>
    <lineage>
        <taxon>Eukaryota</taxon>
        <taxon>Viridiplantae</taxon>
        <taxon>Streptophyta</taxon>
        <taxon>Embryophyta</taxon>
        <taxon>Tracheophyta</taxon>
        <taxon>Spermatophyta</taxon>
        <taxon>Magnoliopsida</taxon>
        <taxon>eudicotyledons</taxon>
        <taxon>Gunneridae</taxon>
        <taxon>Pentapetalae</taxon>
        <taxon>rosids</taxon>
        <taxon>malvids</taxon>
        <taxon>Malvales</taxon>
        <taxon>Malvaceae</taxon>
        <taxon>Grewioideae</taxon>
        <taxon>Apeibeae</taxon>
        <taxon>Corchorus</taxon>
    </lineage>
</organism>
<gene>
    <name evidence="1" type="ORF">CCACVL1_26255</name>
</gene>
<accession>A0A1R3GFF6</accession>
<comment type="caution">
    <text evidence="1">The sequence shown here is derived from an EMBL/GenBank/DDBJ whole genome shotgun (WGS) entry which is preliminary data.</text>
</comment>
<dbReference type="EMBL" id="AWWV01014458">
    <property type="protein sequence ID" value="OMO56791.1"/>
    <property type="molecule type" value="Genomic_DNA"/>
</dbReference>
<keyword evidence="2" id="KW-1185">Reference proteome</keyword>
<proteinExistence type="predicted"/>
<protein>
    <submittedName>
        <fullName evidence="1">Uncharacterized protein</fullName>
    </submittedName>
</protein>
<dbReference type="AlphaFoldDB" id="A0A1R3GFF6"/>
<reference evidence="1 2" key="1">
    <citation type="submission" date="2013-09" db="EMBL/GenBank/DDBJ databases">
        <title>Corchorus capsularis genome sequencing.</title>
        <authorList>
            <person name="Alam M."/>
            <person name="Haque M.S."/>
            <person name="Islam M.S."/>
            <person name="Emdad E.M."/>
            <person name="Islam M.M."/>
            <person name="Ahmed B."/>
            <person name="Halim A."/>
            <person name="Hossen Q.M.M."/>
            <person name="Hossain M.Z."/>
            <person name="Ahmed R."/>
            <person name="Khan M.M."/>
            <person name="Islam R."/>
            <person name="Rashid M.M."/>
            <person name="Khan S.A."/>
            <person name="Rahman M.S."/>
            <person name="Alam M."/>
        </authorList>
    </citation>
    <scope>NUCLEOTIDE SEQUENCE [LARGE SCALE GENOMIC DNA]</scope>
    <source>
        <strain evidence="2">cv. CVL-1</strain>
        <tissue evidence="1">Whole seedling</tissue>
    </source>
</reference>
<name>A0A1R3GFF6_COCAP</name>